<accession>A0ABT1WJT9</accession>
<feature type="transmembrane region" description="Helical" evidence="6">
    <location>
        <begin position="487"/>
        <end position="506"/>
    </location>
</feature>
<dbReference type="InterPro" id="IPR036866">
    <property type="entry name" value="RibonucZ/Hydroxyglut_hydro"/>
</dbReference>
<dbReference type="InterPro" id="IPR004477">
    <property type="entry name" value="ComEC_N"/>
</dbReference>
<dbReference type="EMBL" id="JANIGO010000004">
    <property type="protein sequence ID" value="MCQ8897306.1"/>
    <property type="molecule type" value="Genomic_DNA"/>
</dbReference>
<evidence type="ECO:0000313" key="10">
    <source>
        <dbReference type="Proteomes" id="UP001204142"/>
    </source>
</evidence>
<reference evidence="9 10" key="1">
    <citation type="submission" date="2022-07" db="EMBL/GenBank/DDBJ databases">
        <authorList>
            <person name="Xamxidin M."/>
            <person name="Wu M."/>
        </authorList>
    </citation>
    <scope>NUCLEOTIDE SEQUENCE [LARGE SCALE GENOMIC DNA]</scope>
    <source>
        <strain evidence="9 10">NBRC 111650</strain>
    </source>
</reference>
<feature type="transmembrane region" description="Helical" evidence="6">
    <location>
        <begin position="291"/>
        <end position="312"/>
    </location>
</feature>
<gene>
    <name evidence="9" type="ORF">NQT62_12770</name>
</gene>
<feature type="transmembrane region" description="Helical" evidence="6">
    <location>
        <begin position="343"/>
        <end position="362"/>
    </location>
</feature>
<evidence type="ECO:0000259" key="8">
    <source>
        <dbReference type="Pfam" id="PF03772"/>
    </source>
</evidence>
<dbReference type="Gene3D" id="3.60.15.10">
    <property type="entry name" value="Ribonuclease Z/Hydroxyacylglutathione hydrolase-like"/>
    <property type="match status" value="1"/>
</dbReference>
<dbReference type="InterPro" id="IPR001279">
    <property type="entry name" value="Metallo-B-lactamas"/>
</dbReference>
<dbReference type="InterPro" id="IPR035681">
    <property type="entry name" value="ComA-like_MBL"/>
</dbReference>
<dbReference type="PANTHER" id="PTHR30619:SF1">
    <property type="entry name" value="RECOMBINATION PROTEIN 2"/>
    <property type="match status" value="1"/>
</dbReference>
<dbReference type="PANTHER" id="PTHR30619">
    <property type="entry name" value="DNA INTERNALIZATION/COMPETENCE PROTEIN COMEC/REC2"/>
    <property type="match status" value="1"/>
</dbReference>
<keyword evidence="4 6" id="KW-1133">Transmembrane helix</keyword>
<keyword evidence="5 6" id="KW-0472">Membrane</keyword>
<dbReference type="Proteomes" id="UP001204142">
    <property type="component" value="Unassembled WGS sequence"/>
</dbReference>
<dbReference type="RefSeq" id="WP_256765105.1">
    <property type="nucleotide sequence ID" value="NZ_JANIGO010000004.1"/>
</dbReference>
<feature type="domain" description="Metallo-beta-lactamase" evidence="7">
    <location>
        <begin position="537"/>
        <end position="736"/>
    </location>
</feature>
<evidence type="ECO:0000256" key="4">
    <source>
        <dbReference type="ARBA" id="ARBA00022989"/>
    </source>
</evidence>
<feature type="domain" description="ComEC/Rec2-related protein" evidence="8">
    <location>
        <begin position="236"/>
        <end position="502"/>
    </location>
</feature>
<feature type="transmembrane region" description="Helical" evidence="6">
    <location>
        <begin position="428"/>
        <end position="447"/>
    </location>
</feature>
<evidence type="ECO:0000313" key="9">
    <source>
        <dbReference type="EMBL" id="MCQ8897306.1"/>
    </source>
</evidence>
<feature type="transmembrane region" description="Helical" evidence="6">
    <location>
        <begin position="9"/>
        <end position="28"/>
    </location>
</feature>
<dbReference type="Pfam" id="PF03772">
    <property type="entry name" value="Competence"/>
    <property type="match status" value="1"/>
</dbReference>
<evidence type="ECO:0000256" key="3">
    <source>
        <dbReference type="ARBA" id="ARBA00022692"/>
    </source>
</evidence>
<evidence type="ECO:0000256" key="2">
    <source>
        <dbReference type="ARBA" id="ARBA00022475"/>
    </source>
</evidence>
<evidence type="ECO:0000256" key="1">
    <source>
        <dbReference type="ARBA" id="ARBA00004651"/>
    </source>
</evidence>
<dbReference type="NCBIfam" id="TIGR00361">
    <property type="entry name" value="ComEC_Rec2"/>
    <property type="match status" value="1"/>
</dbReference>
<protein>
    <submittedName>
        <fullName evidence="9">DNA internalization-related competence protein ComEC/Rec2</fullName>
    </submittedName>
</protein>
<dbReference type="CDD" id="cd07731">
    <property type="entry name" value="ComA-like_MBL-fold"/>
    <property type="match status" value="1"/>
</dbReference>
<dbReference type="Pfam" id="PF00753">
    <property type="entry name" value="Lactamase_B"/>
    <property type="match status" value="1"/>
</dbReference>
<dbReference type="InterPro" id="IPR052159">
    <property type="entry name" value="Competence_DNA_uptake"/>
</dbReference>
<sequence>MQTTSPPRFRVLITAFVLGIWLCSLSPAQWLLPWAAHALVGLGICLTLWMAAKRSASAWPVIQWCLLVGVCATGYGWMALDSTSTLTKRIALECHQRHVNTTFQLLELSMRTGGFARAVLQTTTASDCLTKRAQVQIRLPLSQAVTLQIGDHYTTRLTLRALHPTKNFDGFSIEPHWMQTGLSGFAQATEDFTPVDSLNTVWQRLQHWPARVRWSLTQWVMQALDGHSQQALTLALLTGDQGLIDPDHRTLYANTGIAHLVAISGLHITLFAQLFGGLLGQLWRLSPGLCLRYPAGQVGLAGGAGLALVYALTSGWQAPAQRTVYMLALTVWLLHRQGRVNPWDVWFTAVFLCVLGSPWSLYDTGFQLSFAAIATLIFSSHGHYRLNKRWPDWLTEPVRAQFAVTMGLLVPSVLLFNQQSILSPLANAIAIPWMSIVSTPLTLLGGLGHQTWALRLAGDSLTLLENALIWLQALCPPVMAIHQPRPWVLCFVTIGCVGLMLPRWVFPRTLAIPLIALLAWPAARPAPGEFWVTALDIGQGTAVAVQTHQHDLVFDTGPAPTPQSDQGRLVVVPWLKAHLSGPLDALWISHGDADHSGGATAVLAQWPVKAFSSSLPPTHPLQRAARLNGEQHSRHVLVSDCHQQTAWQWDGVLFEPIPIHQNLAEDRRWTDNNRSCVLRIRNAAHSVLLTGDIEAFAEQQLLTQHPAQALRSDILFAPHHGSKTSSSPPFLAAVQPQLVIIQSGWSNRYHHPHPSVLERYAQQGLSTLNTAQVGAIRLYLGVDASPPRVETAAESRAGLWSAHENSADQH</sequence>
<comment type="caution">
    <text evidence="9">The sequence shown here is derived from an EMBL/GenBank/DDBJ whole genome shotgun (WGS) entry which is preliminary data.</text>
</comment>
<evidence type="ECO:0000256" key="5">
    <source>
        <dbReference type="ARBA" id="ARBA00023136"/>
    </source>
</evidence>
<organism evidence="9 10">
    <name type="scientific">Limnobacter humi</name>
    <dbReference type="NCBI Taxonomy" id="1778671"/>
    <lineage>
        <taxon>Bacteria</taxon>
        <taxon>Pseudomonadati</taxon>
        <taxon>Pseudomonadota</taxon>
        <taxon>Betaproteobacteria</taxon>
        <taxon>Burkholderiales</taxon>
        <taxon>Burkholderiaceae</taxon>
        <taxon>Limnobacter</taxon>
    </lineage>
</organism>
<keyword evidence="2" id="KW-1003">Cell membrane</keyword>
<dbReference type="NCBIfam" id="TIGR00360">
    <property type="entry name" value="ComEC_N-term"/>
    <property type="match status" value="1"/>
</dbReference>
<feature type="transmembrane region" description="Helical" evidence="6">
    <location>
        <begin position="257"/>
        <end position="279"/>
    </location>
</feature>
<comment type="subcellular location">
    <subcellularLocation>
        <location evidence="1">Cell membrane</location>
        <topology evidence="1">Multi-pass membrane protein</topology>
    </subcellularLocation>
</comment>
<dbReference type="SUPFAM" id="SSF56281">
    <property type="entry name" value="Metallo-hydrolase/oxidoreductase"/>
    <property type="match status" value="1"/>
</dbReference>
<keyword evidence="10" id="KW-1185">Reference proteome</keyword>
<dbReference type="InterPro" id="IPR004797">
    <property type="entry name" value="Competence_ComEC/Rec2"/>
</dbReference>
<evidence type="ECO:0000259" key="7">
    <source>
        <dbReference type="Pfam" id="PF00753"/>
    </source>
</evidence>
<proteinExistence type="predicted"/>
<keyword evidence="3 6" id="KW-0812">Transmembrane</keyword>
<feature type="transmembrane region" description="Helical" evidence="6">
    <location>
        <begin position="61"/>
        <end position="80"/>
    </location>
</feature>
<name>A0ABT1WJT9_9BURK</name>
<evidence type="ECO:0000256" key="6">
    <source>
        <dbReference type="SAM" id="Phobius"/>
    </source>
</evidence>